<feature type="transmembrane region" description="Helical" evidence="5">
    <location>
        <begin position="79"/>
        <end position="108"/>
    </location>
</feature>
<dbReference type="Pfam" id="PF00916">
    <property type="entry name" value="Sulfate_transp"/>
    <property type="match status" value="1"/>
</dbReference>
<evidence type="ECO:0000259" key="6">
    <source>
        <dbReference type="Pfam" id="PF00916"/>
    </source>
</evidence>
<keyword evidence="2 5" id="KW-0812">Transmembrane</keyword>
<feature type="transmembrane region" description="Helical" evidence="5">
    <location>
        <begin position="51"/>
        <end position="67"/>
    </location>
</feature>
<accession>A0ABS4ED55</accession>
<sequence length="422" mass="45494">MLPKLFKMKKENELTKEQIGKDIVAGIIVAIIALPLSIALAISSGVSPEKGLITAIFAGFVISFLGGSKVQIGGPTGAFVVIVYGVVKTYGITGLITITMMSGIILVVMGLLKFGYLIKYVPQTITVGFTSGIAVTLLTTQLKDFFGLRIKDVPAEFIEKVESYIHNRSTFDRATFLIGLACIFILVYWPKVNKKIPASIIVLVLSTLVVNLFNLPTDTIGSRFNEISSSIPKPKIPHIDLQIITTLIKPAITVALLGAIESLLSCVVSDNMINDEHDSNMELVAQGLGNMASSIFAGIPATGAIARTAANVRNGGKSPISGMVHAITLLLIMVVLMPLAKLIPMATLAAILIVVSYNMGEWSHFRRLLSSSKSDVLVLVVTFVFTVVFDLVFAIGVGMTIHYILKFVKSRRKKEEDELKAA</sequence>
<evidence type="ECO:0000313" key="8">
    <source>
        <dbReference type="Proteomes" id="UP000767291"/>
    </source>
</evidence>
<reference evidence="7 8" key="1">
    <citation type="submission" date="2021-03" db="EMBL/GenBank/DDBJ databases">
        <title>Genomic Encyclopedia of Type Strains, Phase IV (KMG-IV): sequencing the most valuable type-strain genomes for metagenomic binning, comparative biology and taxonomic classification.</title>
        <authorList>
            <person name="Goeker M."/>
        </authorList>
    </citation>
    <scope>NUCLEOTIDE SEQUENCE [LARGE SCALE GENOMIC DNA]</scope>
    <source>
        <strain evidence="7 8">DSM 1289</strain>
    </source>
</reference>
<keyword evidence="3 5" id="KW-1133">Transmembrane helix</keyword>
<feature type="transmembrane region" description="Helical" evidence="5">
    <location>
        <begin position="377"/>
        <end position="405"/>
    </location>
</feature>
<feature type="transmembrane region" description="Helical" evidence="5">
    <location>
        <begin position="174"/>
        <end position="190"/>
    </location>
</feature>
<protein>
    <submittedName>
        <fullName evidence="7">SulP family sulfate permease</fullName>
    </submittedName>
</protein>
<evidence type="ECO:0000256" key="5">
    <source>
        <dbReference type="SAM" id="Phobius"/>
    </source>
</evidence>
<evidence type="ECO:0000256" key="3">
    <source>
        <dbReference type="ARBA" id="ARBA00022989"/>
    </source>
</evidence>
<dbReference type="RefSeq" id="WP_209457270.1">
    <property type="nucleotide sequence ID" value="NZ_BAAACS010000019.1"/>
</dbReference>
<keyword evidence="8" id="KW-1185">Reference proteome</keyword>
<feature type="transmembrane region" description="Helical" evidence="5">
    <location>
        <begin position="196"/>
        <end position="215"/>
    </location>
</feature>
<evidence type="ECO:0000256" key="1">
    <source>
        <dbReference type="ARBA" id="ARBA00004141"/>
    </source>
</evidence>
<keyword evidence="4 5" id="KW-0472">Membrane</keyword>
<dbReference type="InterPro" id="IPR011547">
    <property type="entry name" value="SLC26A/SulP_dom"/>
</dbReference>
<evidence type="ECO:0000256" key="2">
    <source>
        <dbReference type="ARBA" id="ARBA00022692"/>
    </source>
</evidence>
<feature type="transmembrane region" description="Helical" evidence="5">
    <location>
        <begin position="120"/>
        <end position="139"/>
    </location>
</feature>
<feature type="transmembrane region" description="Helical" evidence="5">
    <location>
        <begin position="23"/>
        <end position="45"/>
    </location>
</feature>
<comment type="caution">
    <text evidence="7">The sequence shown here is derived from an EMBL/GenBank/DDBJ whole genome shotgun (WGS) entry which is preliminary data.</text>
</comment>
<feature type="domain" description="SLC26A/SulP transporter" evidence="6">
    <location>
        <begin position="21"/>
        <end position="382"/>
    </location>
</feature>
<evidence type="ECO:0000256" key="4">
    <source>
        <dbReference type="ARBA" id="ARBA00023136"/>
    </source>
</evidence>
<name>A0ABS4ED55_9FIRM</name>
<dbReference type="InterPro" id="IPR001902">
    <property type="entry name" value="SLC26A/SulP_fam"/>
</dbReference>
<proteinExistence type="predicted"/>
<evidence type="ECO:0000313" key="7">
    <source>
        <dbReference type="EMBL" id="MBP1855873.1"/>
    </source>
</evidence>
<gene>
    <name evidence="7" type="ORF">J2Z43_002274</name>
</gene>
<dbReference type="PANTHER" id="PTHR11814">
    <property type="entry name" value="SULFATE TRANSPORTER"/>
    <property type="match status" value="1"/>
</dbReference>
<dbReference type="EMBL" id="JAGGJX010000005">
    <property type="protein sequence ID" value="MBP1855873.1"/>
    <property type="molecule type" value="Genomic_DNA"/>
</dbReference>
<dbReference type="Proteomes" id="UP000767291">
    <property type="component" value="Unassembled WGS sequence"/>
</dbReference>
<feature type="transmembrane region" description="Helical" evidence="5">
    <location>
        <begin position="327"/>
        <end position="357"/>
    </location>
</feature>
<comment type="subcellular location">
    <subcellularLocation>
        <location evidence="1">Membrane</location>
        <topology evidence="1">Multi-pass membrane protein</topology>
    </subcellularLocation>
</comment>
<organism evidence="7 8">
    <name type="scientific">Metaclostridioides mangenotii</name>
    <dbReference type="NCBI Taxonomy" id="1540"/>
    <lineage>
        <taxon>Bacteria</taxon>
        <taxon>Bacillati</taxon>
        <taxon>Bacillota</taxon>
        <taxon>Clostridia</taxon>
        <taxon>Peptostreptococcales</taxon>
        <taxon>Peptostreptococcaceae</taxon>
        <taxon>Metaclostridioides</taxon>
    </lineage>
</organism>